<keyword evidence="5 7" id="KW-0472">Membrane</keyword>
<organism evidence="10 11">
    <name type="scientific">Sphingomonas gilva</name>
    <dbReference type="NCBI Taxonomy" id="2305907"/>
    <lineage>
        <taxon>Bacteria</taxon>
        <taxon>Pseudomonadati</taxon>
        <taxon>Pseudomonadota</taxon>
        <taxon>Alphaproteobacteria</taxon>
        <taxon>Sphingomonadales</taxon>
        <taxon>Sphingomonadaceae</taxon>
        <taxon>Sphingomonas</taxon>
    </lineage>
</organism>
<evidence type="ECO:0000256" key="8">
    <source>
        <dbReference type="SAM" id="SignalP"/>
    </source>
</evidence>
<dbReference type="InterPro" id="IPR012910">
    <property type="entry name" value="Plug_dom"/>
</dbReference>
<dbReference type="OrthoDB" id="5476657at2"/>
<dbReference type="SUPFAM" id="SSF56935">
    <property type="entry name" value="Porins"/>
    <property type="match status" value="1"/>
</dbReference>
<dbReference type="EMBL" id="QWLV01000001">
    <property type="protein sequence ID" value="RHW19052.1"/>
    <property type="molecule type" value="Genomic_DNA"/>
</dbReference>
<keyword evidence="6 7" id="KW-0998">Cell outer membrane</keyword>
<keyword evidence="10" id="KW-0675">Receptor</keyword>
<evidence type="ECO:0000256" key="5">
    <source>
        <dbReference type="ARBA" id="ARBA00023136"/>
    </source>
</evidence>
<feature type="chain" id="PRO_5017313717" evidence="8">
    <location>
        <begin position="39"/>
        <end position="977"/>
    </location>
</feature>
<name>A0A396RUC1_9SPHN</name>
<dbReference type="Gene3D" id="2.40.170.20">
    <property type="entry name" value="TonB-dependent receptor, beta-barrel domain"/>
    <property type="match status" value="1"/>
</dbReference>
<keyword evidence="11" id="KW-1185">Reference proteome</keyword>
<dbReference type="RefSeq" id="WP_118862560.1">
    <property type="nucleotide sequence ID" value="NZ_QWLV01000001.1"/>
</dbReference>
<evidence type="ECO:0000259" key="9">
    <source>
        <dbReference type="Pfam" id="PF07715"/>
    </source>
</evidence>
<accession>A0A396RUC1</accession>
<dbReference type="GO" id="GO:0009279">
    <property type="term" value="C:cell outer membrane"/>
    <property type="evidence" value="ECO:0007669"/>
    <property type="project" value="UniProtKB-SubCell"/>
</dbReference>
<gene>
    <name evidence="10" type="ORF">D1610_02680</name>
</gene>
<dbReference type="InterPro" id="IPR010104">
    <property type="entry name" value="TonB_rcpt_bac"/>
</dbReference>
<dbReference type="CDD" id="cd01347">
    <property type="entry name" value="ligand_gated_channel"/>
    <property type="match status" value="1"/>
</dbReference>
<proteinExistence type="inferred from homology"/>
<protein>
    <submittedName>
        <fullName evidence="10">TonB-dependent receptor</fullName>
    </submittedName>
</protein>
<feature type="domain" description="TonB-dependent receptor plug" evidence="9">
    <location>
        <begin position="99"/>
        <end position="201"/>
    </location>
</feature>
<dbReference type="Gene3D" id="2.170.130.10">
    <property type="entry name" value="TonB-dependent receptor, plug domain"/>
    <property type="match status" value="1"/>
</dbReference>
<dbReference type="NCBIfam" id="TIGR01782">
    <property type="entry name" value="TonB-Xanth-Caul"/>
    <property type="match status" value="1"/>
</dbReference>
<evidence type="ECO:0000256" key="1">
    <source>
        <dbReference type="ARBA" id="ARBA00004571"/>
    </source>
</evidence>
<evidence type="ECO:0000256" key="2">
    <source>
        <dbReference type="ARBA" id="ARBA00022448"/>
    </source>
</evidence>
<evidence type="ECO:0000256" key="4">
    <source>
        <dbReference type="ARBA" id="ARBA00022692"/>
    </source>
</evidence>
<evidence type="ECO:0000256" key="3">
    <source>
        <dbReference type="ARBA" id="ARBA00022452"/>
    </source>
</evidence>
<keyword evidence="3 7" id="KW-1134">Transmembrane beta strand</keyword>
<feature type="signal peptide" evidence="8">
    <location>
        <begin position="1"/>
        <end position="38"/>
    </location>
</feature>
<evidence type="ECO:0000256" key="6">
    <source>
        <dbReference type="ARBA" id="ARBA00023237"/>
    </source>
</evidence>
<dbReference type="PANTHER" id="PTHR40980">
    <property type="entry name" value="PLUG DOMAIN-CONTAINING PROTEIN"/>
    <property type="match status" value="1"/>
</dbReference>
<comment type="subcellular location">
    <subcellularLocation>
        <location evidence="1 7">Cell outer membrane</location>
        <topology evidence="1 7">Multi-pass membrane protein</topology>
    </subcellularLocation>
</comment>
<keyword evidence="8" id="KW-0732">Signal</keyword>
<dbReference type="AlphaFoldDB" id="A0A396RUC1"/>
<evidence type="ECO:0000313" key="11">
    <source>
        <dbReference type="Proteomes" id="UP000266693"/>
    </source>
</evidence>
<dbReference type="Pfam" id="PF07715">
    <property type="entry name" value="Plug"/>
    <property type="match status" value="1"/>
</dbReference>
<evidence type="ECO:0000256" key="7">
    <source>
        <dbReference type="PROSITE-ProRule" id="PRU01360"/>
    </source>
</evidence>
<reference evidence="10 11" key="1">
    <citation type="submission" date="2018-08" db="EMBL/GenBank/DDBJ databases">
        <title>The multiple taxonomic identification of Sphingomonas gilva.</title>
        <authorList>
            <person name="Zhu D."/>
            <person name="Zheng S."/>
        </authorList>
    </citation>
    <scope>NUCLEOTIDE SEQUENCE [LARGE SCALE GENOMIC DNA]</scope>
    <source>
        <strain evidence="10 11">ZDH117</strain>
    </source>
</reference>
<keyword evidence="4 7" id="KW-0812">Transmembrane</keyword>
<dbReference type="InterPro" id="IPR039426">
    <property type="entry name" value="TonB-dep_rcpt-like"/>
</dbReference>
<keyword evidence="2 7" id="KW-0813">Transport</keyword>
<dbReference type="InterPro" id="IPR037066">
    <property type="entry name" value="Plug_dom_sf"/>
</dbReference>
<sequence length="977" mass="104337">MIKHSIFTGSRAAGLSGSASARTLALALLIAAPGAAFAQETPADAATASAAAEEAARDAAIAAENAAAAAQDAAQADQDAEIVVTGFRASLQNALIAKKSRDQVVEAISAEDIGKLPDASIAESIARLPGLTSQRISGRSSAISIRGFAPDFSTTLLNGREQTSTGDNRAVEYDQYPSEIVNQVLVYKTPMASLVGQGLSGTVDLRTIRPLEFGRQQLSVGARGTWADLGKLNSGSKEYGYRVSATYVDQFADDTLGVVLAASYLDEPYQIQEFNAWGYPGTGPNGTAPQVIGGSKSYATSTQLSRLGLQGTLEWQPAPEFTTSFDAFFSDFTDDQIKRGVELPLYWGTNTPLSNATADDGFVRSGTFSNVEGVVRNDVFERKAKLYSFGWNGKYEGDDGWNAMVDVSYSKTDRNELVFESNAGTGRGQGTGALDTINFTSGPEGTVFDPTLDYGDYDLILLTSPLGWGGNQIGVNGDAILNGQDGYYNNRIIEDELKQYRIEIERELDGGFLSSVQFGLNYTDRSKSLVPDEAFVGLAANTDGTVSIPVPEEFRLEPTNLAYLGLGPVISYDPRDLLAAGVYKLVPNPYGDVVVKSYSVSEKLMTGYLQGNIQAMLGASELTGNFGVQAIFTDQNSRGATAVFLGTNPNGSPDIGATVRRESTDYVDVLPSVNLSLRLPNDFVIRASAAREIIRPRLDDMKASLSYGYTIVDPDGPTGPSGVVAIPNGSSGNPDLRPWRANAVDVTFEKYFGTQGYLAAQFFYKDLKSYIYTAAQEFDSASVPLASPGTDVNGNPVPIAPVGDLTIPINGTGGELYGVELAGTLPFSTFSSALDGFGVTGGGSYTETKIQPTPGAPAEDIPGYSKWVVNGTAYFEKWGFNARGSVRYRSTFVGELSGFGASRTRRRARGEMIVDAQVGYDFQPGSALEGLSVFVQGQNLTDEPFVTVDPSHELAIIDYQRYGRRFLAGISFKFGER</sequence>
<comment type="similarity">
    <text evidence="7">Belongs to the TonB-dependent receptor family.</text>
</comment>
<comment type="caution">
    <text evidence="10">The sequence shown here is derived from an EMBL/GenBank/DDBJ whole genome shotgun (WGS) entry which is preliminary data.</text>
</comment>
<evidence type="ECO:0000313" key="10">
    <source>
        <dbReference type="EMBL" id="RHW19052.1"/>
    </source>
</evidence>
<dbReference type="Proteomes" id="UP000266693">
    <property type="component" value="Unassembled WGS sequence"/>
</dbReference>
<dbReference type="PANTHER" id="PTHR40980:SF3">
    <property type="entry name" value="TONB-DEPENDENT RECEPTOR-LIKE BETA-BARREL DOMAIN-CONTAINING PROTEIN"/>
    <property type="match status" value="1"/>
</dbReference>
<dbReference type="InterPro" id="IPR036942">
    <property type="entry name" value="Beta-barrel_TonB_sf"/>
</dbReference>
<dbReference type="PROSITE" id="PS52016">
    <property type="entry name" value="TONB_DEPENDENT_REC_3"/>
    <property type="match status" value="1"/>
</dbReference>